<dbReference type="Gene3D" id="3.30.450.150">
    <property type="entry name" value="Haem-degrading domain"/>
    <property type="match status" value="1"/>
</dbReference>
<dbReference type="InterPro" id="IPR005624">
    <property type="entry name" value="PduO/GlcC-like"/>
</dbReference>
<dbReference type="AlphaFoldDB" id="A0A370HFD3"/>
<sequence>MIAAARRVAGELEESVCVAVVESGGTMVAFARMDGASPAAVDAAKRNADIALAFGFDTVHITTPIPGDHRVPDRRQPDGHSLVPNGGGVIIRMNGTVVGAVGVCGAASSIVDHKIGTAAVSDLT</sequence>
<evidence type="ECO:0000313" key="1">
    <source>
        <dbReference type="EMBL" id="RDI55947.1"/>
    </source>
</evidence>
<protein>
    <submittedName>
        <fullName evidence="1">Uncharacterized protein GlcG (DUF336 family)</fullName>
    </submittedName>
</protein>
<dbReference type="STRING" id="1210089.GCA_001613165_01930"/>
<organism evidence="1 2">
    <name type="scientific">Nocardia mexicana</name>
    <dbReference type="NCBI Taxonomy" id="279262"/>
    <lineage>
        <taxon>Bacteria</taxon>
        <taxon>Bacillati</taxon>
        <taxon>Actinomycetota</taxon>
        <taxon>Actinomycetes</taxon>
        <taxon>Mycobacteriales</taxon>
        <taxon>Nocardiaceae</taxon>
        <taxon>Nocardia</taxon>
    </lineage>
</organism>
<dbReference type="EMBL" id="QQAZ01000001">
    <property type="protein sequence ID" value="RDI55947.1"/>
    <property type="molecule type" value="Genomic_DNA"/>
</dbReference>
<dbReference type="PANTHER" id="PTHR34309:SF1">
    <property type="entry name" value="PROTEIN GLCG"/>
    <property type="match status" value="1"/>
</dbReference>
<name>A0A370HFD3_9NOCA</name>
<evidence type="ECO:0000313" key="2">
    <source>
        <dbReference type="Proteomes" id="UP000255355"/>
    </source>
</evidence>
<dbReference type="Pfam" id="PF03928">
    <property type="entry name" value="HbpS-like"/>
    <property type="match status" value="1"/>
</dbReference>
<gene>
    <name evidence="1" type="ORF">DFR68_101784</name>
</gene>
<dbReference type="PANTHER" id="PTHR34309">
    <property type="entry name" value="SLR1406 PROTEIN"/>
    <property type="match status" value="1"/>
</dbReference>
<dbReference type="InterPro" id="IPR038084">
    <property type="entry name" value="PduO/GlcC-like_sf"/>
</dbReference>
<accession>A0A370HFD3</accession>
<dbReference type="InterPro" id="IPR052517">
    <property type="entry name" value="GlcG_carb_metab_protein"/>
</dbReference>
<reference evidence="1 2" key="1">
    <citation type="submission" date="2018-07" db="EMBL/GenBank/DDBJ databases">
        <title>Genomic Encyclopedia of Type Strains, Phase IV (KMG-IV): sequencing the most valuable type-strain genomes for metagenomic binning, comparative biology and taxonomic classification.</title>
        <authorList>
            <person name="Goeker M."/>
        </authorList>
    </citation>
    <scope>NUCLEOTIDE SEQUENCE [LARGE SCALE GENOMIC DNA]</scope>
    <source>
        <strain evidence="1 2">DSM 44952</strain>
    </source>
</reference>
<dbReference type="SUPFAM" id="SSF143744">
    <property type="entry name" value="GlcG-like"/>
    <property type="match status" value="1"/>
</dbReference>
<dbReference type="Proteomes" id="UP000255355">
    <property type="component" value="Unassembled WGS sequence"/>
</dbReference>
<keyword evidence="2" id="KW-1185">Reference proteome</keyword>
<comment type="caution">
    <text evidence="1">The sequence shown here is derived from an EMBL/GenBank/DDBJ whole genome shotgun (WGS) entry which is preliminary data.</text>
</comment>
<proteinExistence type="predicted"/>